<reference evidence="1" key="1">
    <citation type="submission" date="2020-05" db="EMBL/GenBank/DDBJ databases">
        <title>Large-scale comparative analyses of tick genomes elucidate their genetic diversity and vector capacities.</title>
        <authorList>
            <person name="Jia N."/>
            <person name="Wang J."/>
            <person name="Shi W."/>
            <person name="Du L."/>
            <person name="Sun Y."/>
            <person name="Zhan W."/>
            <person name="Jiang J."/>
            <person name="Wang Q."/>
            <person name="Zhang B."/>
            <person name="Ji P."/>
            <person name="Sakyi L.B."/>
            <person name="Cui X."/>
            <person name="Yuan T."/>
            <person name="Jiang B."/>
            <person name="Yang W."/>
            <person name="Lam T.T.-Y."/>
            <person name="Chang Q."/>
            <person name="Ding S."/>
            <person name="Wang X."/>
            <person name="Zhu J."/>
            <person name="Ruan X."/>
            <person name="Zhao L."/>
            <person name="Wei J."/>
            <person name="Que T."/>
            <person name="Du C."/>
            <person name="Cheng J."/>
            <person name="Dai P."/>
            <person name="Han X."/>
            <person name="Huang E."/>
            <person name="Gao Y."/>
            <person name="Liu J."/>
            <person name="Shao H."/>
            <person name="Ye R."/>
            <person name="Li L."/>
            <person name="Wei W."/>
            <person name="Wang X."/>
            <person name="Wang C."/>
            <person name="Yang T."/>
            <person name="Huo Q."/>
            <person name="Li W."/>
            <person name="Guo W."/>
            <person name="Chen H."/>
            <person name="Zhou L."/>
            <person name="Ni X."/>
            <person name="Tian J."/>
            <person name="Zhou Y."/>
            <person name="Sheng Y."/>
            <person name="Liu T."/>
            <person name="Pan Y."/>
            <person name="Xia L."/>
            <person name="Li J."/>
            <person name="Zhao F."/>
            <person name="Cao W."/>
        </authorList>
    </citation>
    <scope>NUCLEOTIDE SEQUENCE</scope>
    <source>
        <strain evidence="1">Hyas-2018</strain>
    </source>
</reference>
<evidence type="ECO:0000313" key="2">
    <source>
        <dbReference type="Proteomes" id="UP000821845"/>
    </source>
</evidence>
<gene>
    <name evidence="1" type="ORF">HPB50_011911</name>
</gene>
<organism evidence="1 2">
    <name type="scientific">Hyalomma asiaticum</name>
    <name type="common">Tick</name>
    <dbReference type="NCBI Taxonomy" id="266040"/>
    <lineage>
        <taxon>Eukaryota</taxon>
        <taxon>Metazoa</taxon>
        <taxon>Ecdysozoa</taxon>
        <taxon>Arthropoda</taxon>
        <taxon>Chelicerata</taxon>
        <taxon>Arachnida</taxon>
        <taxon>Acari</taxon>
        <taxon>Parasitiformes</taxon>
        <taxon>Ixodida</taxon>
        <taxon>Ixodoidea</taxon>
        <taxon>Ixodidae</taxon>
        <taxon>Hyalomminae</taxon>
        <taxon>Hyalomma</taxon>
    </lineage>
</organism>
<evidence type="ECO:0000313" key="1">
    <source>
        <dbReference type="EMBL" id="KAH6946158.1"/>
    </source>
</evidence>
<name>A0ACB7TJ52_HYAAI</name>
<proteinExistence type="predicted"/>
<keyword evidence="2" id="KW-1185">Reference proteome</keyword>
<accession>A0ACB7TJ52</accession>
<comment type="caution">
    <text evidence="1">The sequence shown here is derived from an EMBL/GenBank/DDBJ whole genome shotgun (WGS) entry which is preliminary data.</text>
</comment>
<dbReference type="EMBL" id="CM023481">
    <property type="protein sequence ID" value="KAH6946158.1"/>
    <property type="molecule type" value="Genomic_DNA"/>
</dbReference>
<dbReference type="Proteomes" id="UP000821845">
    <property type="component" value="Chromosome 1"/>
</dbReference>
<sequence>MAEVSTAARLIVCVVGTAATAMALSVQSVYTLWSLSSDVVYVMLLPQLFCLFYLDRMTNTYGIICGVLVGMTTRLLCGEPSMNLPVALKLPFYDEGIGQRFPHRTLCMSLNMTTTVIGSVLWEKLFRLGYVPKHLDCCRCFEEVIVREEPDDAVKQEIKPTDSARPDSVKAETKTANVNKAADISQGYPYLSSAKRTDTGPNDIWTPTSPADFSYMGASPVEGGKRRNDNFSRASSHVPSGTASVISTRGLPAINDPELTTLRLFGPSEASI</sequence>
<protein>
    <submittedName>
        <fullName evidence="1">Uncharacterized protein</fullName>
    </submittedName>
</protein>